<gene>
    <name evidence="1" type="ORF">D9611_014239</name>
</gene>
<dbReference type="PANTHER" id="PTHR38797">
    <property type="entry name" value="NUCLEAR PORE COMPLEX PROTEIN NUP85-RELATED"/>
    <property type="match status" value="1"/>
</dbReference>
<evidence type="ECO:0000313" key="1">
    <source>
        <dbReference type="EMBL" id="KAF5318352.1"/>
    </source>
</evidence>
<proteinExistence type="predicted"/>
<dbReference type="Pfam" id="PF12311">
    <property type="entry name" value="DUF3632"/>
    <property type="match status" value="1"/>
</dbReference>
<protein>
    <submittedName>
        <fullName evidence="1">Uncharacterized protein</fullName>
    </submittedName>
</protein>
<accession>A0A8H5B9Z8</accession>
<organism evidence="1 2">
    <name type="scientific">Ephemerocybe angulata</name>
    <dbReference type="NCBI Taxonomy" id="980116"/>
    <lineage>
        <taxon>Eukaryota</taxon>
        <taxon>Fungi</taxon>
        <taxon>Dikarya</taxon>
        <taxon>Basidiomycota</taxon>
        <taxon>Agaricomycotina</taxon>
        <taxon>Agaricomycetes</taxon>
        <taxon>Agaricomycetidae</taxon>
        <taxon>Agaricales</taxon>
        <taxon>Agaricineae</taxon>
        <taxon>Psathyrellaceae</taxon>
        <taxon>Ephemerocybe</taxon>
    </lineage>
</organism>
<dbReference type="PANTHER" id="PTHR38797:SF4">
    <property type="entry name" value="NUCLEAR PORE COMPLEX PROTEIN NUP85"/>
    <property type="match status" value="1"/>
</dbReference>
<name>A0A8H5B9Z8_9AGAR</name>
<dbReference type="InterPro" id="IPR022085">
    <property type="entry name" value="OpdG"/>
</dbReference>
<evidence type="ECO:0000313" key="2">
    <source>
        <dbReference type="Proteomes" id="UP000541558"/>
    </source>
</evidence>
<dbReference type="Proteomes" id="UP000541558">
    <property type="component" value="Unassembled WGS sequence"/>
</dbReference>
<dbReference type="EMBL" id="JAACJK010000179">
    <property type="protein sequence ID" value="KAF5318352.1"/>
    <property type="molecule type" value="Genomic_DNA"/>
</dbReference>
<dbReference type="AlphaFoldDB" id="A0A8H5B9Z8"/>
<keyword evidence="2" id="KW-1185">Reference proteome</keyword>
<reference evidence="1 2" key="1">
    <citation type="journal article" date="2020" name="ISME J.">
        <title>Uncovering the hidden diversity of litter-decomposition mechanisms in mushroom-forming fungi.</title>
        <authorList>
            <person name="Floudas D."/>
            <person name="Bentzer J."/>
            <person name="Ahren D."/>
            <person name="Johansson T."/>
            <person name="Persson P."/>
            <person name="Tunlid A."/>
        </authorList>
    </citation>
    <scope>NUCLEOTIDE SEQUENCE [LARGE SCALE GENOMIC DNA]</scope>
    <source>
        <strain evidence="1 2">CBS 175.51</strain>
    </source>
</reference>
<sequence>MADNSVSPFKLTRPTYSEAEIAETPWIIIELRIYDALALAVEYPAVSDSSIASAAQDLNLLFPPNRPENLSTSSGLEDPASFLWEFWDVIAKVVLELPYNHPSQEQLIRLIETLRDLPDPVEIELNLWGTYKIWTDLPIMGPVFREALDRTDSEVINVNLEAFLARATRAGISNFSWLGLLSLHWALEVEPDHRAKAYGEQGPILDAQIPRALRWLEIAGKKLYEEVLVEQFKDAGYAAGGTWKASRGFSKARWEYWKLRFGQVAVHTQPSEPTKELSRKALHRMVEIETLHGH</sequence>
<dbReference type="OrthoDB" id="27435at2759"/>
<dbReference type="InterPro" id="IPR053204">
    <property type="entry name" value="Oxopyrrolidines_Biosynth-assoc"/>
</dbReference>
<comment type="caution">
    <text evidence="1">The sequence shown here is derived from an EMBL/GenBank/DDBJ whole genome shotgun (WGS) entry which is preliminary data.</text>
</comment>